<feature type="domain" description="Enolase C-terminal TIM barrel" evidence="8">
    <location>
        <begin position="1"/>
        <end position="143"/>
    </location>
</feature>
<comment type="similarity">
    <text evidence="2">Belongs to the enolase family.</text>
</comment>
<evidence type="ECO:0000259" key="8">
    <source>
        <dbReference type="SMART" id="SM01192"/>
    </source>
</evidence>
<dbReference type="InterPro" id="IPR000941">
    <property type="entry name" value="Enolase"/>
</dbReference>
<dbReference type="EC" id="4.2.1.11" evidence="3"/>
<evidence type="ECO:0000256" key="6">
    <source>
        <dbReference type="ARBA" id="ARBA00031125"/>
    </source>
</evidence>
<dbReference type="EMBL" id="CAAALY010245387">
    <property type="protein sequence ID" value="VEL33227.1"/>
    <property type="molecule type" value="Genomic_DNA"/>
</dbReference>
<evidence type="ECO:0000256" key="3">
    <source>
        <dbReference type="ARBA" id="ARBA00012058"/>
    </source>
</evidence>
<evidence type="ECO:0000256" key="4">
    <source>
        <dbReference type="ARBA" id="ARBA00023152"/>
    </source>
</evidence>
<evidence type="ECO:0000313" key="9">
    <source>
        <dbReference type="EMBL" id="VEL33227.1"/>
    </source>
</evidence>
<dbReference type="SUPFAM" id="SSF51604">
    <property type="entry name" value="Enolase C-terminal domain-like"/>
    <property type="match status" value="1"/>
</dbReference>
<name>A0A448XC82_9PLAT</name>
<evidence type="ECO:0000256" key="1">
    <source>
        <dbReference type="ARBA" id="ARBA00005031"/>
    </source>
</evidence>
<sequence length="145" mass="15698">MILSQAHLSKPRLLVSSSDDTHHMTTGAQHEVVFAQTCNHRSKHIHPHRLQVVGDDLLVTNAKRVSRAIETGACNALLLKVNQIGTFTEALEACQLARQAGWRVMVSHRSGETEDNTIADIAVGLACGQVSLPAHSLTSSQMPMS</sequence>
<dbReference type="Pfam" id="PF00113">
    <property type="entry name" value="Enolase_C"/>
    <property type="match status" value="1"/>
</dbReference>
<dbReference type="InterPro" id="IPR020810">
    <property type="entry name" value="Enolase_C"/>
</dbReference>
<accession>A0A448XC82</accession>
<keyword evidence="10" id="KW-1185">Reference proteome</keyword>
<comment type="pathway">
    <text evidence="1">Carbohydrate degradation; glycolysis; pyruvate from D-glyceraldehyde 3-phosphate: step 4/5.</text>
</comment>
<keyword evidence="4" id="KW-0324">Glycolysis</keyword>
<proteinExistence type="inferred from homology"/>
<dbReference type="SMART" id="SM01192">
    <property type="entry name" value="Enolase_C"/>
    <property type="match status" value="1"/>
</dbReference>
<reference evidence="9" key="1">
    <citation type="submission" date="2018-11" db="EMBL/GenBank/DDBJ databases">
        <authorList>
            <consortium name="Pathogen Informatics"/>
        </authorList>
    </citation>
    <scope>NUCLEOTIDE SEQUENCE</scope>
</reference>
<dbReference type="UniPathway" id="UPA00109">
    <property type="reaction ID" value="UER00187"/>
</dbReference>
<dbReference type="AlphaFoldDB" id="A0A448XC82"/>
<gene>
    <name evidence="9" type="ORF">PXEA_LOCUS26667</name>
</gene>
<dbReference type="GO" id="GO:0006096">
    <property type="term" value="P:glycolytic process"/>
    <property type="evidence" value="ECO:0007669"/>
    <property type="project" value="UniProtKB-UniPathway"/>
</dbReference>
<dbReference type="PRINTS" id="PR00148">
    <property type="entry name" value="ENOLASE"/>
</dbReference>
<protein>
    <recommendedName>
        <fullName evidence="3">phosphopyruvate hydratase</fullName>
        <ecNumber evidence="3">4.2.1.11</ecNumber>
    </recommendedName>
    <alternativeName>
        <fullName evidence="6">2-phospho-D-glycerate hydro-lyase</fullName>
    </alternativeName>
    <alternativeName>
        <fullName evidence="7">2-phosphoglycerate dehydratase</fullName>
    </alternativeName>
</protein>
<dbReference type="GO" id="GO:0000287">
    <property type="term" value="F:magnesium ion binding"/>
    <property type="evidence" value="ECO:0007669"/>
    <property type="project" value="InterPro"/>
</dbReference>
<evidence type="ECO:0000256" key="5">
    <source>
        <dbReference type="ARBA" id="ARBA00023239"/>
    </source>
</evidence>
<organism evidence="9 10">
    <name type="scientific">Protopolystoma xenopodis</name>
    <dbReference type="NCBI Taxonomy" id="117903"/>
    <lineage>
        <taxon>Eukaryota</taxon>
        <taxon>Metazoa</taxon>
        <taxon>Spiralia</taxon>
        <taxon>Lophotrochozoa</taxon>
        <taxon>Platyhelminthes</taxon>
        <taxon>Monogenea</taxon>
        <taxon>Polyopisthocotylea</taxon>
        <taxon>Polystomatidea</taxon>
        <taxon>Polystomatidae</taxon>
        <taxon>Protopolystoma</taxon>
    </lineage>
</organism>
<dbReference type="OrthoDB" id="6241578at2759"/>
<dbReference type="InterPro" id="IPR036849">
    <property type="entry name" value="Enolase-like_C_sf"/>
</dbReference>
<keyword evidence="5" id="KW-0456">Lyase</keyword>
<dbReference type="PANTHER" id="PTHR11902:SF1">
    <property type="entry name" value="ENOLASE"/>
    <property type="match status" value="1"/>
</dbReference>
<evidence type="ECO:0000313" key="10">
    <source>
        <dbReference type="Proteomes" id="UP000784294"/>
    </source>
</evidence>
<comment type="caution">
    <text evidence="9">The sequence shown here is derived from an EMBL/GenBank/DDBJ whole genome shotgun (WGS) entry which is preliminary data.</text>
</comment>
<dbReference type="GO" id="GO:0000015">
    <property type="term" value="C:phosphopyruvate hydratase complex"/>
    <property type="evidence" value="ECO:0007669"/>
    <property type="project" value="InterPro"/>
</dbReference>
<dbReference type="GO" id="GO:0004634">
    <property type="term" value="F:phosphopyruvate hydratase activity"/>
    <property type="evidence" value="ECO:0007669"/>
    <property type="project" value="UniProtKB-EC"/>
</dbReference>
<dbReference type="Proteomes" id="UP000784294">
    <property type="component" value="Unassembled WGS sequence"/>
</dbReference>
<evidence type="ECO:0000256" key="7">
    <source>
        <dbReference type="ARBA" id="ARBA00032132"/>
    </source>
</evidence>
<dbReference type="Gene3D" id="3.20.20.120">
    <property type="entry name" value="Enolase-like C-terminal domain"/>
    <property type="match status" value="1"/>
</dbReference>
<evidence type="ECO:0000256" key="2">
    <source>
        <dbReference type="ARBA" id="ARBA00009604"/>
    </source>
</evidence>
<dbReference type="PANTHER" id="PTHR11902">
    <property type="entry name" value="ENOLASE"/>
    <property type="match status" value="1"/>
</dbReference>